<proteinExistence type="predicted"/>
<dbReference type="OrthoDB" id="2969610at2"/>
<sequence>MKQRLFLSFLLAIAMVVYGLEYLPFDGSGMDRVFAWSWLVFAMMVISGNGLHLLYQRKRKKRVAVPIRYVTQSREKMRG</sequence>
<feature type="transmembrane region" description="Helical" evidence="1">
    <location>
        <begin position="35"/>
        <end position="55"/>
    </location>
</feature>
<organism evidence="2 3">
    <name type="scientific">Halalkalibacter okhensis</name>
    <dbReference type="NCBI Taxonomy" id="333138"/>
    <lineage>
        <taxon>Bacteria</taxon>
        <taxon>Bacillati</taxon>
        <taxon>Bacillota</taxon>
        <taxon>Bacilli</taxon>
        <taxon>Bacillales</taxon>
        <taxon>Bacillaceae</taxon>
        <taxon>Halalkalibacter</taxon>
    </lineage>
</organism>
<reference evidence="2 3" key="1">
    <citation type="submission" date="2014-09" db="EMBL/GenBank/DDBJ databases">
        <title>Genome sequencing and annotation of Bacillus Okhensis strain Kh10-101T.</title>
        <authorList>
            <person name="Prakash J.S."/>
        </authorList>
    </citation>
    <scope>NUCLEOTIDE SEQUENCE [LARGE SCALE GENOMIC DNA]</scope>
    <source>
        <strain evidence="3">Kh10-101T</strain>
    </source>
</reference>
<dbReference type="EMBL" id="JRJU01000076">
    <property type="protein sequence ID" value="KHF37758.1"/>
    <property type="molecule type" value="Genomic_DNA"/>
</dbReference>
<accession>A0A0B0I5N7</accession>
<evidence type="ECO:0000313" key="3">
    <source>
        <dbReference type="Proteomes" id="UP000030832"/>
    </source>
</evidence>
<dbReference type="Proteomes" id="UP000030832">
    <property type="component" value="Unassembled WGS sequence"/>
</dbReference>
<dbReference type="RefSeq" id="WP_034634223.1">
    <property type="nucleotide sequence ID" value="NZ_JRJU01000076.1"/>
</dbReference>
<evidence type="ECO:0000313" key="2">
    <source>
        <dbReference type="EMBL" id="KHF37758.1"/>
    </source>
</evidence>
<keyword evidence="1" id="KW-1133">Transmembrane helix</keyword>
<protein>
    <submittedName>
        <fullName evidence="2">Uncharacterized protein</fullName>
    </submittedName>
</protein>
<name>A0A0B0I5N7_9BACI</name>
<keyword evidence="1" id="KW-0472">Membrane</keyword>
<gene>
    <name evidence="2" type="ORF">LQ50_25565</name>
</gene>
<dbReference type="AlphaFoldDB" id="A0A0B0I5N7"/>
<evidence type="ECO:0000256" key="1">
    <source>
        <dbReference type="SAM" id="Phobius"/>
    </source>
</evidence>
<keyword evidence="3" id="KW-1185">Reference proteome</keyword>
<keyword evidence="1" id="KW-0812">Transmembrane</keyword>
<comment type="caution">
    <text evidence="2">The sequence shown here is derived from an EMBL/GenBank/DDBJ whole genome shotgun (WGS) entry which is preliminary data.</text>
</comment>